<dbReference type="PANTHER" id="PTHR30273">
    <property type="entry name" value="PERIPLASMIC SIGNAL SENSOR AND SIGMA FACTOR ACTIVATOR FECR-RELATED"/>
    <property type="match status" value="1"/>
</dbReference>
<evidence type="ECO:0000259" key="2">
    <source>
        <dbReference type="Pfam" id="PF04773"/>
    </source>
</evidence>
<reference evidence="4 5" key="1">
    <citation type="submission" date="2017-04" db="EMBL/GenBank/DDBJ databases">
        <authorList>
            <person name="Afonso C.L."/>
            <person name="Miller P.J."/>
            <person name="Scott M.A."/>
            <person name="Spackman E."/>
            <person name="Goraichik I."/>
            <person name="Dimitrov K.M."/>
            <person name="Suarez D.L."/>
            <person name="Swayne D.E."/>
        </authorList>
    </citation>
    <scope>NUCLEOTIDE SEQUENCE [LARGE SCALE GENOMIC DNA]</scope>
    <source>
        <strain evidence="4 5">DSM 26133</strain>
    </source>
</reference>
<keyword evidence="1" id="KW-1133">Transmembrane helix</keyword>
<dbReference type="STRING" id="692418.SAMN04488029_2356"/>
<dbReference type="OrthoDB" id="1099916at2"/>
<evidence type="ECO:0000313" key="4">
    <source>
        <dbReference type="EMBL" id="SMD35135.1"/>
    </source>
</evidence>
<dbReference type="Gene3D" id="3.55.50.30">
    <property type="match status" value="1"/>
</dbReference>
<feature type="domain" description="FecR protein" evidence="2">
    <location>
        <begin position="122"/>
        <end position="210"/>
    </location>
</feature>
<gene>
    <name evidence="4" type="ORF">SAMN04488029_2356</name>
</gene>
<evidence type="ECO:0000313" key="5">
    <source>
        <dbReference type="Proteomes" id="UP000192472"/>
    </source>
</evidence>
<dbReference type="GO" id="GO:0016989">
    <property type="term" value="F:sigma factor antagonist activity"/>
    <property type="evidence" value="ECO:0007669"/>
    <property type="project" value="TreeGrafter"/>
</dbReference>
<keyword evidence="1" id="KW-0812">Transmembrane</keyword>
<feature type="transmembrane region" description="Helical" evidence="1">
    <location>
        <begin position="81"/>
        <end position="103"/>
    </location>
</feature>
<protein>
    <submittedName>
        <fullName evidence="4">FecR family protein</fullName>
    </submittedName>
</protein>
<dbReference type="AlphaFoldDB" id="A0A1W2GEQ9"/>
<dbReference type="RefSeq" id="WP_084373005.1">
    <property type="nucleotide sequence ID" value="NZ_FWYF01000002.1"/>
</dbReference>
<sequence>MNFFNKYRAFKAGQLTQKETEEFVAWMNSREGEEKILEEIEEDWNYLDAKEATDETRLESIFSQIKEETKEERSQNARNGYFSKIAAAVALLVTFAGLTYLIFPELQTLNQPHRIVKSNPSGQKSTHFLPDGSKVFLNAESSISYSADFEGSLREIELKGEAYFEVAKNPQKPFVVKSKQFSTTALGTAFNVRAYGAESKLDIALTEGKIKVDSETLGAEYYLKPGEQLSYSSLSKKIEKIPFDKDEITGWKDGLIKFSDANYEEVKNRLGRWFGVNIHSNKQPAEDWRYTGVFENQSLEMILEGMKLTKNFEYKMERKRVEIMFK</sequence>
<dbReference type="EMBL" id="FWYF01000002">
    <property type="protein sequence ID" value="SMD35135.1"/>
    <property type="molecule type" value="Genomic_DNA"/>
</dbReference>
<dbReference type="InterPro" id="IPR012373">
    <property type="entry name" value="Ferrdict_sens_TM"/>
</dbReference>
<evidence type="ECO:0000256" key="1">
    <source>
        <dbReference type="SAM" id="Phobius"/>
    </source>
</evidence>
<organism evidence="4 5">
    <name type="scientific">Reichenbachiella faecimaris</name>
    <dbReference type="NCBI Taxonomy" id="692418"/>
    <lineage>
        <taxon>Bacteria</taxon>
        <taxon>Pseudomonadati</taxon>
        <taxon>Bacteroidota</taxon>
        <taxon>Cytophagia</taxon>
        <taxon>Cytophagales</taxon>
        <taxon>Reichenbachiellaceae</taxon>
        <taxon>Reichenbachiella</taxon>
    </lineage>
</organism>
<dbReference type="Proteomes" id="UP000192472">
    <property type="component" value="Unassembled WGS sequence"/>
</dbReference>
<dbReference type="Gene3D" id="2.60.120.1440">
    <property type="match status" value="1"/>
</dbReference>
<keyword evidence="1" id="KW-0472">Membrane</keyword>
<accession>A0A1W2GEQ9</accession>
<proteinExistence type="predicted"/>
<feature type="domain" description="Protein FecR C-terminal" evidence="3">
    <location>
        <begin position="256"/>
        <end position="323"/>
    </location>
</feature>
<dbReference type="PIRSF" id="PIRSF018266">
    <property type="entry name" value="FecR"/>
    <property type="match status" value="1"/>
</dbReference>
<dbReference type="Pfam" id="PF16344">
    <property type="entry name" value="FecR_C"/>
    <property type="match status" value="1"/>
</dbReference>
<name>A0A1W2GEQ9_REIFA</name>
<keyword evidence="5" id="KW-1185">Reference proteome</keyword>
<evidence type="ECO:0000259" key="3">
    <source>
        <dbReference type="Pfam" id="PF16344"/>
    </source>
</evidence>
<dbReference type="InterPro" id="IPR006860">
    <property type="entry name" value="FecR"/>
</dbReference>
<dbReference type="Pfam" id="PF04773">
    <property type="entry name" value="FecR"/>
    <property type="match status" value="1"/>
</dbReference>
<dbReference type="PANTHER" id="PTHR30273:SF2">
    <property type="entry name" value="PROTEIN FECR"/>
    <property type="match status" value="1"/>
</dbReference>
<dbReference type="InterPro" id="IPR032508">
    <property type="entry name" value="FecR_C"/>
</dbReference>